<reference evidence="3" key="2">
    <citation type="submission" date="2025-08" db="UniProtKB">
        <authorList>
            <consortium name="RefSeq"/>
        </authorList>
    </citation>
    <scope>IDENTIFICATION</scope>
    <source>
        <tissue evidence="3">Leaf</tissue>
    </source>
</reference>
<dbReference type="Proteomes" id="UP000694864">
    <property type="component" value="Chromosome 13"/>
</dbReference>
<comment type="cofactor">
    <cofactor evidence="1">
        <name>Mg(2+)</name>
        <dbReference type="ChEBI" id="CHEBI:18420"/>
    </cofactor>
</comment>
<proteinExistence type="predicted"/>
<dbReference type="PANTHER" id="PTHR43272:SF55">
    <property type="entry name" value="LONG CHAIN ACYL-COA SYNTHETASE 5"/>
    <property type="match status" value="1"/>
</dbReference>
<organism evidence="2 3">
    <name type="scientific">Camelina sativa</name>
    <name type="common">False flax</name>
    <name type="synonym">Myagrum sativum</name>
    <dbReference type="NCBI Taxonomy" id="90675"/>
    <lineage>
        <taxon>Eukaryota</taxon>
        <taxon>Viridiplantae</taxon>
        <taxon>Streptophyta</taxon>
        <taxon>Embryophyta</taxon>
        <taxon>Tracheophyta</taxon>
        <taxon>Spermatophyta</taxon>
        <taxon>Magnoliopsida</taxon>
        <taxon>eudicotyledons</taxon>
        <taxon>Gunneridae</taxon>
        <taxon>Pentapetalae</taxon>
        <taxon>rosids</taxon>
        <taxon>malvids</taxon>
        <taxon>Brassicales</taxon>
        <taxon>Brassicaceae</taxon>
        <taxon>Camelineae</taxon>
        <taxon>Camelina</taxon>
    </lineage>
</organism>
<dbReference type="PANTHER" id="PTHR43272">
    <property type="entry name" value="LONG-CHAIN-FATTY-ACID--COA LIGASE"/>
    <property type="match status" value="1"/>
</dbReference>
<name>A0ABM0VIT4_CAMSA</name>
<evidence type="ECO:0000256" key="1">
    <source>
        <dbReference type="ARBA" id="ARBA00001946"/>
    </source>
</evidence>
<dbReference type="RefSeq" id="XP_010456856.1">
    <property type="nucleotide sequence ID" value="XM_010458554.1"/>
</dbReference>
<evidence type="ECO:0000313" key="2">
    <source>
        <dbReference type="Proteomes" id="UP000694864"/>
    </source>
</evidence>
<protein>
    <submittedName>
        <fullName evidence="3">Long chain acyl-CoA synthetase 5-like</fullName>
    </submittedName>
</protein>
<dbReference type="GeneID" id="104738369"/>
<reference evidence="2" key="1">
    <citation type="journal article" date="2014" name="Nat. Commun.">
        <title>The emerging biofuel crop Camelina sativa retains a highly undifferentiated hexaploid genome structure.</title>
        <authorList>
            <person name="Kagale S."/>
            <person name="Koh C."/>
            <person name="Nixon J."/>
            <person name="Bollina V."/>
            <person name="Clarke W.E."/>
            <person name="Tuteja R."/>
            <person name="Spillane C."/>
            <person name="Robinson S.J."/>
            <person name="Links M.G."/>
            <person name="Clarke C."/>
            <person name="Higgins E.E."/>
            <person name="Huebert T."/>
            <person name="Sharpe A.G."/>
            <person name="Parkin I.A."/>
        </authorList>
    </citation>
    <scope>NUCLEOTIDE SEQUENCE [LARGE SCALE GENOMIC DNA]</scope>
    <source>
        <strain evidence="2">cv. DH55</strain>
    </source>
</reference>
<keyword evidence="2" id="KW-1185">Reference proteome</keyword>
<accession>A0ABM0VIT4</accession>
<sequence length="120" mass="13510">MPNVVLADKVWVYGNSFESFLVPVANPAQQTLERWAVENGVNGDFNSICQNAKAKAFILGDLLKGFEIIKAVHLEPVAFDMERDLLSPTYKKKRPQLLKYYQSVIDEVYKTTKEGQASGQ</sequence>
<evidence type="ECO:0000313" key="3">
    <source>
        <dbReference type="RefSeq" id="XP_010456856.1"/>
    </source>
</evidence>
<gene>
    <name evidence="3" type="primary">LOC104738369</name>
</gene>